<keyword evidence="1" id="KW-0812">Transmembrane</keyword>
<sequence length="114" mass="12762">MNNTVKAVFLSAFVFPGAAHWWLKKQLAAGLYAIAAALPLYYIIDVTMTQTQLIIDRVLLAGGQLDLLRINELVIQQMASLDTQGIELATAMLLCVWLVNIIDAIRLVRKREHE</sequence>
<organism evidence="2 3">
    <name type="scientific">Moritella yayanosii</name>
    <dbReference type="NCBI Taxonomy" id="69539"/>
    <lineage>
        <taxon>Bacteria</taxon>
        <taxon>Pseudomonadati</taxon>
        <taxon>Pseudomonadota</taxon>
        <taxon>Gammaproteobacteria</taxon>
        <taxon>Alteromonadales</taxon>
        <taxon>Moritellaceae</taxon>
        <taxon>Moritella</taxon>
    </lineage>
</organism>
<keyword evidence="1" id="KW-1133">Transmembrane helix</keyword>
<gene>
    <name evidence="2" type="ORF">MORIYA_0876</name>
</gene>
<evidence type="ECO:0000313" key="3">
    <source>
        <dbReference type="Proteomes" id="UP000250163"/>
    </source>
</evidence>
<evidence type="ECO:0000313" key="2">
    <source>
        <dbReference type="EMBL" id="SQD77354.1"/>
    </source>
</evidence>
<accession>A0A330LJW6</accession>
<reference evidence="3" key="1">
    <citation type="submission" date="2018-05" db="EMBL/GenBank/DDBJ databases">
        <authorList>
            <person name="Cea G.-C."/>
            <person name="William W."/>
        </authorList>
    </citation>
    <scope>NUCLEOTIDE SEQUENCE [LARGE SCALE GENOMIC DNA]</scope>
    <source>
        <strain evidence="3">DB21MT 5</strain>
    </source>
</reference>
<dbReference type="AlphaFoldDB" id="A0A330LJW6"/>
<keyword evidence="3" id="KW-1185">Reference proteome</keyword>
<keyword evidence="1" id="KW-0472">Membrane</keyword>
<dbReference type="KEGG" id="mya:MORIYA_0876"/>
<name>A0A330LJW6_9GAMM</name>
<feature type="transmembrane region" description="Helical" evidence="1">
    <location>
        <begin position="27"/>
        <end position="44"/>
    </location>
</feature>
<dbReference type="EMBL" id="LS483250">
    <property type="protein sequence ID" value="SQD77354.1"/>
    <property type="molecule type" value="Genomic_DNA"/>
</dbReference>
<dbReference type="RefSeq" id="WP_112712928.1">
    <property type="nucleotide sequence ID" value="NZ_LS483250.1"/>
</dbReference>
<proteinExistence type="predicted"/>
<evidence type="ECO:0000256" key="1">
    <source>
        <dbReference type="SAM" id="Phobius"/>
    </source>
</evidence>
<dbReference type="Proteomes" id="UP000250163">
    <property type="component" value="Chromosome MORIYA"/>
</dbReference>
<dbReference type="OrthoDB" id="8704084at2"/>
<protein>
    <submittedName>
        <fullName evidence="2">Uncharacterized protein</fullName>
    </submittedName>
</protein>